<proteinExistence type="predicted"/>
<evidence type="ECO:0008006" key="6">
    <source>
        <dbReference type="Google" id="ProtNLM"/>
    </source>
</evidence>
<feature type="compositionally biased region" description="Polar residues" evidence="1">
    <location>
        <begin position="182"/>
        <end position="197"/>
    </location>
</feature>
<dbReference type="EMBL" id="CP015581">
    <property type="protein sequence ID" value="ARU98892.1"/>
    <property type="molecule type" value="Genomic_DNA"/>
</dbReference>
<dbReference type="KEGG" id="tci:A7K98_14485"/>
<gene>
    <name evidence="2" type="ORF">A7K98_14485</name>
    <name evidence="3" type="ORF">A7K99_14470</name>
</gene>
<dbReference type="RefSeq" id="WP_157665974.1">
    <property type="nucleotide sequence ID" value="NZ_CP015579.1"/>
</dbReference>
<dbReference type="Pfam" id="PF06674">
    <property type="entry name" value="DUF1176"/>
    <property type="match status" value="1"/>
</dbReference>
<evidence type="ECO:0000313" key="3">
    <source>
        <dbReference type="EMBL" id="ARU98892.1"/>
    </source>
</evidence>
<sequence length="375" mass="41003">MINVLTGILASNSAAQPSPGIFVMQLPKAMLLLLLISATGRVSAQPVQKVFSGWELSCDNFASCQARNIDHGSGLVISFYRSAGEANIHELRIDYHPSQISAADNQPPLAQRLLIDGQPWPKPDIQSDARSVVTDDPQMAQSLLDILSHAAQISVGEDTHVSLSLTSLPAFLEKASEIRASLSSETQGMETSPSTLVVESGLTPPTPTALSRDEINYFVNYGISQISVQSCSLEPVFRQIKVAPVSDTQALLLISCESAAYNTFYQAWLMSRNFPLQARQLTFRLPFSQSTQAGDNFELTNAGYDPHTRMLTTVLWGRSVSDCGTMSRWQFDGQQFVLKQFASESVCDRWHSADHWPVIWSAAPAEVSAPAGNHF</sequence>
<evidence type="ECO:0000313" key="5">
    <source>
        <dbReference type="Proteomes" id="UP000195814"/>
    </source>
</evidence>
<dbReference type="EMBL" id="CP015579">
    <property type="protein sequence ID" value="ARU94854.1"/>
    <property type="molecule type" value="Genomic_DNA"/>
</dbReference>
<dbReference type="InterPro" id="IPR009560">
    <property type="entry name" value="DUF1176"/>
</dbReference>
<evidence type="ECO:0000256" key="1">
    <source>
        <dbReference type="SAM" id="MobiDB-lite"/>
    </source>
</evidence>
<accession>A0A1Y0L9X5</accession>
<evidence type="ECO:0000313" key="2">
    <source>
        <dbReference type="EMBL" id="ARU94854.1"/>
    </source>
</evidence>
<feature type="region of interest" description="Disordered" evidence="1">
    <location>
        <begin position="182"/>
        <end position="205"/>
    </location>
</feature>
<protein>
    <recommendedName>
        <fullName evidence="6">DUF1176 domain-containing protein</fullName>
    </recommendedName>
</protein>
<dbReference type="Proteomes" id="UP000195729">
    <property type="component" value="Chromosome"/>
</dbReference>
<name>A0A1Y0L9X5_TATCI</name>
<reference evidence="4 5" key="1">
    <citation type="submission" date="2016-05" db="EMBL/GenBank/DDBJ databases">
        <title>Complete genome sequence of two 2,5-diketo-D-glunonic acid producing strain Tatumella citrea.</title>
        <authorList>
            <person name="Duan C."/>
            <person name="Yang J."/>
            <person name="Yang S."/>
        </authorList>
    </citation>
    <scope>NUCLEOTIDE SEQUENCE [LARGE SCALE GENOMIC DNA]</scope>
    <source>
        <strain evidence="3 4">ATCC 39140</strain>
        <strain evidence="2 5">DSM 13699</strain>
    </source>
</reference>
<organism evidence="2 5">
    <name type="scientific">Tatumella citrea</name>
    <name type="common">Pantoea citrea</name>
    <dbReference type="NCBI Taxonomy" id="53336"/>
    <lineage>
        <taxon>Bacteria</taxon>
        <taxon>Pseudomonadati</taxon>
        <taxon>Pseudomonadota</taxon>
        <taxon>Gammaproteobacteria</taxon>
        <taxon>Enterobacterales</taxon>
        <taxon>Erwiniaceae</taxon>
        <taxon>Tatumella</taxon>
    </lineage>
</organism>
<dbReference type="AlphaFoldDB" id="A0A1Y0L9X5"/>
<dbReference type="Proteomes" id="UP000195814">
    <property type="component" value="Chromosome"/>
</dbReference>
<keyword evidence="4" id="KW-1185">Reference proteome</keyword>
<dbReference type="OrthoDB" id="6183301at2"/>
<evidence type="ECO:0000313" key="4">
    <source>
        <dbReference type="Proteomes" id="UP000195729"/>
    </source>
</evidence>